<feature type="disulfide bond" evidence="1">
    <location>
        <begin position="558"/>
        <end position="567"/>
    </location>
</feature>
<dbReference type="PhylomeDB" id="S7Z8V5"/>
<dbReference type="PROSITE" id="PS50026">
    <property type="entry name" value="EGF_3"/>
    <property type="match status" value="1"/>
</dbReference>
<feature type="domain" description="EGF-like" evidence="4">
    <location>
        <begin position="531"/>
        <end position="568"/>
    </location>
</feature>
<dbReference type="CDD" id="cd00054">
    <property type="entry name" value="EGF_CA"/>
    <property type="match status" value="1"/>
</dbReference>
<feature type="compositionally biased region" description="Low complexity" evidence="2">
    <location>
        <begin position="54"/>
        <end position="63"/>
    </location>
</feature>
<dbReference type="InterPro" id="IPR000742">
    <property type="entry name" value="EGF"/>
</dbReference>
<dbReference type="HOGENOM" id="CLU_009769_1_0_1"/>
<dbReference type="OrthoDB" id="283575at2759"/>
<dbReference type="Gene3D" id="2.10.25.10">
    <property type="entry name" value="Laminin"/>
    <property type="match status" value="1"/>
</dbReference>
<keyword evidence="3" id="KW-0472">Membrane</keyword>
<gene>
    <name evidence="5" type="ORF">PDE_01577</name>
</gene>
<evidence type="ECO:0000259" key="4">
    <source>
        <dbReference type="PROSITE" id="PS50026"/>
    </source>
</evidence>
<feature type="region of interest" description="Disordered" evidence="2">
    <location>
        <begin position="703"/>
        <end position="746"/>
    </location>
</feature>
<feature type="region of interest" description="Disordered" evidence="2">
    <location>
        <begin position="12"/>
        <end position="214"/>
    </location>
</feature>
<proteinExistence type="predicted"/>
<dbReference type="eggNOG" id="ENOG502RXHJ">
    <property type="taxonomic scope" value="Eukaryota"/>
</dbReference>
<dbReference type="Proteomes" id="UP000019376">
    <property type="component" value="Unassembled WGS sequence"/>
</dbReference>
<keyword evidence="3" id="KW-1133">Transmembrane helix</keyword>
<feature type="region of interest" description="Disordered" evidence="2">
    <location>
        <begin position="636"/>
        <end position="672"/>
    </location>
</feature>
<dbReference type="PROSITE" id="PS00022">
    <property type="entry name" value="EGF_1"/>
    <property type="match status" value="1"/>
</dbReference>
<evidence type="ECO:0000256" key="1">
    <source>
        <dbReference type="PROSITE-ProRule" id="PRU00076"/>
    </source>
</evidence>
<feature type="transmembrane region" description="Helical" evidence="3">
    <location>
        <begin position="494"/>
        <end position="519"/>
    </location>
</feature>
<dbReference type="PANTHER" id="PTHR17178">
    <property type="entry name" value="SECRETORY GRANULE PROTEOGLYCAN CORE PROTEIN"/>
    <property type="match status" value="1"/>
</dbReference>
<feature type="compositionally biased region" description="Pro residues" evidence="2">
    <location>
        <begin position="33"/>
        <end position="53"/>
    </location>
</feature>
<dbReference type="PANTHER" id="PTHR17178:SF0">
    <property type="entry name" value="SERGLYCIN"/>
    <property type="match status" value="1"/>
</dbReference>
<feature type="compositionally biased region" description="Polar residues" evidence="2">
    <location>
        <begin position="190"/>
        <end position="208"/>
    </location>
</feature>
<keyword evidence="1" id="KW-1015">Disulfide bond</keyword>
<dbReference type="AlphaFoldDB" id="S7Z8V5"/>
<protein>
    <recommendedName>
        <fullName evidence="4">EGF-like domain-containing protein</fullName>
    </recommendedName>
</protein>
<dbReference type="PROSITE" id="PS01186">
    <property type="entry name" value="EGF_2"/>
    <property type="match status" value="1"/>
</dbReference>
<feature type="compositionally biased region" description="Polar residues" evidence="2">
    <location>
        <begin position="104"/>
        <end position="120"/>
    </location>
</feature>
<reference evidence="5 6" key="1">
    <citation type="journal article" date="2013" name="PLoS ONE">
        <title>Genomic and secretomic analyses reveal unique features of the lignocellulolytic enzyme system of Penicillium decumbens.</title>
        <authorList>
            <person name="Liu G."/>
            <person name="Zhang L."/>
            <person name="Wei X."/>
            <person name="Zou G."/>
            <person name="Qin Y."/>
            <person name="Ma L."/>
            <person name="Li J."/>
            <person name="Zheng H."/>
            <person name="Wang S."/>
            <person name="Wang C."/>
            <person name="Xun L."/>
            <person name="Zhao G.-P."/>
            <person name="Zhou Z."/>
            <person name="Qu Y."/>
        </authorList>
    </citation>
    <scope>NUCLEOTIDE SEQUENCE [LARGE SCALE GENOMIC DNA]</scope>
    <source>
        <strain evidence="6">114-2 / CGMCC 5302</strain>
    </source>
</reference>
<feature type="region of interest" description="Disordered" evidence="2">
    <location>
        <begin position="315"/>
        <end position="337"/>
    </location>
</feature>
<accession>S7Z8V5</accession>
<feature type="compositionally biased region" description="Basic and acidic residues" evidence="2">
    <location>
        <begin position="152"/>
        <end position="163"/>
    </location>
</feature>
<keyword evidence="1" id="KW-0245">EGF-like domain</keyword>
<keyword evidence="3" id="KW-0812">Transmembrane</keyword>
<evidence type="ECO:0000256" key="3">
    <source>
        <dbReference type="SAM" id="Phobius"/>
    </source>
</evidence>
<organism evidence="5 6">
    <name type="scientific">Penicillium oxalicum (strain 114-2 / CGMCC 5302)</name>
    <name type="common">Penicillium decumbens</name>
    <dbReference type="NCBI Taxonomy" id="933388"/>
    <lineage>
        <taxon>Eukaryota</taxon>
        <taxon>Fungi</taxon>
        <taxon>Dikarya</taxon>
        <taxon>Ascomycota</taxon>
        <taxon>Pezizomycotina</taxon>
        <taxon>Eurotiomycetes</taxon>
        <taxon>Eurotiomycetidae</taxon>
        <taxon>Eurotiales</taxon>
        <taxon>Aspergillaceae</taxon>
        <taxon>Penicillium</taxon>
    </lineage>
</organism>
<evidence type="ECO:0000313" key="6">
    <source>
        <dbReference type="Proteomes" id="UP000019376"/>
    </source>
</evidence>
<dbReference type="EMBL" id="KB644409">
    <property type="protein sequence ID" value="EPS26639.1"/>
    <property type="molecule type" value="Genomic_DNA"/>
</dbReference>
<keyword evidence="6" id="KW-1185">Reference proteome</keyword>
<name>S7Z8V5_PENO1</name>
<sequence>MSLTCMELAHRTQWPLPDGGLPIFLEPEDPQEPQQPPLLIPRAPPPSRPPRPSEIPASIPSPSVYSVLSGGDSETQSVYPTLPARAFSAPRPLFTQTRDDPESSRPSTKDGSASPTSTLDLNPRISIATEDLFHRQSTASGLSSLPDAPPPRPDHPRFHEKARQRAAGLAPPPHMPKSAVSTISEEHSSSRQTFVSVASSRAMPSSWGSGPPASEIMGVYLEDMSEGEDRDHDHHDDNALLVRNASLGKRGKPTMRTISRAGSSLEDQVPALPSVYHQGDDHRKLATAAGASATETTARRNLQRPGLDRRVSISTASGESFVDPEKPRFAQQPTSSAEDLALEKEIEVLPKAAPTMSDKRPNGKKPPRLNLGAVRDAEARGSLSSLSDLIRRATKLATNLDRGRTASRSDLVDKEAAIFKNALGEPGHRRGSGSISDILTSFPRPGYQTPESHSSWPVFFGRSGLRNVEPLPSGDEPPRNDKPVRKCCGMPRKWFIVLCIILFLVVILAVLLPIFLVAVPHQKLSSGDSNSTAACTSANPCQNGGMSVSSGTQCSCVCSNGFTGSQCTIPGDSSCATAEVVNGATRMNATMGNDLSNVLQMSSKFNVTLDTVTIMALFSMNNASCETENSLVSFDVPTSSSSSSSSSEKTRRAVSLPLDQPDTVDADSFIPSSVREPVASPATLVPRSVATSNGILFDNSASATPGSATSTLAPTASEASATATATNIAPNPESSASTSAAPTTTKVPEQVIQFSRVAVLYILEKTGSLTSAIWSTGQIETYLTESYANATHPQLELMGKYGLDFEKMTITPQ</sequence>
<comment type="caution">
    <text evidence="1">Lacks conserved residue(s) required for the propagation of feature annotation.</text>
</comment>
<evidence type="ECO:0000313" key="5">
    <source>
        <dbReference type="EMBL" id="EPS26639.1"/>
    </source>
</evidence>
<evidence type="ECO:0000256" key="2">
    <source>
        <dbReference type="SAM" id="MobiDB-lite"/>
    </source>
</evidence>
<dbReference type="STRING" id="933388.S7Z8V5"/>